<accession>A0A1W1I4C8</accession>
<reference evidence="1 2" key="1">
    <citation type="submission" date="2017-03" db="EMBL/GenBank/DDBJ databases">
        <authorList>
            <person name="Afonso C.L."/>
            <person name="Miller P.J."/>
            <person name="Scott M.A."/>
            <person name="Spackman E."/>
            <person name="Goraichik I."/>
            <person name="Dimitrov K.M."/>
            <person name="Suarez D.L."/>
            <person name="Swayne D.E."/>
        </authorList>
    </citation>
    <scope>NUCLEOTIDE SEQUENCE [LARGE SCALE GENOMIC DNA]</scope>
    <source>
        <strain evidence="1">Genome sequencing of Nitrospira japonica strain NJ11</strain>
    </source>
</reference>
<dbReference type="RefSeq" id="WP_080886337.1">
    <property type="nucleotide sequence ID" value="NZ_LT828648.1"/>
</dbReference>
<sequence>MNPLDRSGSFTDEETVLLADGEFFRKKQRISAKIRTMLEASHVALRDELTRSRLLAPSDFDATHHQFVKGEHLESCPYQYLDCPKHFQGSDKYTFRTLVWWGHHVVFVWILEGRLVKQYKKNLVDRFHSVAGRHLELSTAPTLWEWKCGEGYTLPLTHDRKATVAAVVAERGFLKIGRYVPLGDARVRQGDLASLAREAFAALSPIVSS</sequence>
<name>A0A1W1I4C8_9BACT</name>
<dbReference type="Proteomes" id="UP000192042">
    <property type="component" value="Chromosome I"/>
</dbReference>
<evidence type="ECO:0000313" key="1">
    <source>
        <dbReference type="EMBL" id="SLM47868.1"/>
    </source>
</evidence>
<proteinExistence type="predicted"/>
<dbReference type="AlphaFoldDB" id="A0A1W1I4C8"/>
<dbReference type="KEGG" id="nja:NSJP_1696"/>
<organism evidence="1 2">
    <name type="scientific">Nitrospira japonica</name>
    <dbReference type="NCBI Taxonomy" id="1325564"/>
    <lineage>
        <taxon>Bacteria</taxon>
        <taxon>Pseudomonadati</taxon>
        <taxon>Nitrospirota</taxon>
        <taxon>Nitrospiria</taxon>
        <taxon>Nitrospirales</taxon>
        <taxon>Nitrospiraceae</taxon>
        <taxon>Nitrospira</taxon>
    </lineage>
</organism>
<protein>
    <submittedName>
        <fullName evidence="1">Uncharacterized protein</fullName>
    </submittedName>
</protein>
<evidence type="ECO:0000313" key="2">
    <source>
        <dbReference type="Proteomes" id="UP000192042"/>
    </source>
</evidence>
<gene>
    <name evidence="1" type="ORF">NSJP_1696</name>
</gene>
<dbReference type="EMBL" id="LT828648">
    <property type="protein sequence ID" value="SLM47868.1"/>
    <property type="molecule type" value="Genomic_DNA"/>
</dbReference>
<dbReference type="STRING" id="1325564.NSJP_1696"/>
<dbReference type="OrthoDB" id="2575320at2"/>
<keyword evidence="2" id="KW-1185">Reference proteome</keyword>